<evidence type="ECO:0000256" key="3">
    <source>
        <dbReference type="ARBA" id="ARBA00022490"/>
    </source>
</evidence>
<feature type="compositionally biased region" description="Polar residues" evidence="13">
    <location>
        <begin position="745"/>
        <end position="755"/>
    </location>
</feature>
<keyword evidence="12" id="KW-0175">Coiled coil</keyword>
<name>A0A3Q0DRZ3_CARSF</name>
<dbReference type="GeneID" id="103258406"/>
<dbReference type="SUPFAM" id="SSF52047">
    <property type="entry name" value="RNI-like"/>
    <property type="match status" value="1"/>
</dbReference>
<evidence type="ECO:0000256" key="7">
    <source>
        <dbReference type="ARBA" id="ARBA00023273"/>
    </source>
</evidence>
<evidence type="ECO:0000313" key="15">
    <source>
        <dbReference type="RefSeq" id="XP_021567044.1"/>
    </source>
</evidence>
<evidence type="ECO:0000256" key="6">
    <source>
        <dbReference type="ARBA" id="ARBA00023212"/>
    </source>
</evidence>
<dbReference type="RefSeq" id="XP_021567044.1">
    <property type="nucleotide sequence ID" value="XM_021711369.1"/>
</dbReference>
<feature type="compositionally biased region" description="Basic and acidic residues" evidence="13">
    <location>
        <begin position="443"/>
        <end position="453"/>
    </location>
</feature>
<comment type="subcellular location">
    <subcellularLocation>
        <location evidence="2">Cytoplasm</location>
        <location evidence="2">Cytoskeleton</location>
        <location evidence="2">Cilium basal body</location>
    </subcellularLocation>
    <subcellularLocation>
        <location evidence="1">Cytoplasm</location>
        <location evidence="1">Cytoskeleton</location>
        <location evidence="1">Microtubule organizing center</location>
        <location evidence="1">Centrosome</location>
        <location evidence="1">Centriole</location>
    </subcellularLocation>
</comment>
<gene>
    <name evidence="15" type="primary">CEP78</name>
</gene>
<evidence type="ECO:0000313" key="14">
    <source>
        <dbReference type="Proteomes" id="UP000189704"/>
    </source>
</evidence>
<dbReference type="InterPro" id="IPR001611">
    <property type="entry name" value="Leu-rich_rpt"/>
</dbReference>
<comment type="subunit">
    <text evidence="10">Interacts with PLK4. Interacts with FAM161A. Interacts with IFT20; regulating IFT20 stability and localization. Interacts with TTC21A; regulating TTC21A stability and localization. Interacts with USP16; promoting USP16-dependent deubiquitination of tektins. Interacts with DCAF1/VPRBP; promoting localization of the EDVP complex to centrosomes. Interacts with CEP350; promoting CEP78 localization to centrosome and centriole.</text>
</comment>
<evidence type="ECO:0000256" key="2">
    <source>
        <dbReference type="ARBA" id="ARBA00004120"/>
    </source>
</evidence>
<dbReference type="Gene3D" id="3.80.10.10">
    <property type="entry name" value="Ribonuclease Inhibitor"/>
    <property type="match status" value="2"/>
</dbReference>
<feature type="coiled-coil region" evidence="12">
    <location>
        <begin position="453"/>
        <end position="497"/>
    </location>
</feature>
<feature type="region of interest" description="Disordered" evidence="13">
    <location>
        <begin position="745"/>
        <end position="784"/>
    </location>
</feature>
<evidence type="ECO:0000256" key="11">
    <source>
        <dbReference type="ARBA" id="ARBA00069623"/>
    </source>
</evidence>
<dbReference type="GO" id="GO:0030317">
    <property type="term" value="P:flagellated sperm motility"/>
    <property type="evidence" value="ECO:0007669"/>
    <property type="project" value="UniProtKB-ARBA"/>
</dbReference>
<reference evidence="15" key="1">
    <citation type="submission" date="2025-08" db="UniProtKB">
        <authorList>
            <consortium name="RefSeq"/>
        </authorList>
    </citation>
    <scope>IDENTIFICATION</scope>
</reference>
<evidence type="ECO:0000256" key="4">
    <source>
        <dbReference type="ARBA" id="ARBA00022794"/>
    </source>
</evidence>
<evidence type="ECO:0000256" key="12">
    <source>
        <dbReference type="SAM" id="Coils"/>
    </source>
</evidence>
<dbReference type="Pfam" id="PF13516">
    <property type="entry name" value="LRR_6"/>
    <property type="match status" value="2"/>
</dbReference>
<dbReference type="PRINTS" id="PR02062">
    <property type="entry name" value="CENTROSOME78"/>
</dbReference>
<dbReference type="STRING" id="1868482.ENSTSYP00000032524"/>
<feature type="region of interest" description="Disordered" evidence="13">
    <location>
        <begin position="564"/>
        <end position="593"/>
    </location>
</feature>
<dbReference type="GO" id="GO:0005813">
    <property type="term" value="C:centrosome"/>
    <property type="evidence" value="ECO:0007669"/>
    <property type="project" value="TreeGrafter"/>
</dbReference>
<dbReference type="CTD" id="84131"/>
<comment type="similarity">
    <text evidence="9">Belongs to the CEP78 family.</text>
</comment>
<dbReference type="SMART" id="SM00368">
    <property type="entry name" value="LRR_RI"/>
    <property type="match status" value="4"/>
</dbReference>
<evidence type="ECO:0000256" key="1">
    <source>
        <dbReference type="ARBA" id="ARBA00004114"/>
    </source>
</evidence>
<evidence type="ECO:0000256" key="9">
    <source>
        <dbReference type="ARBA" id="ARBA00061070"/>
    </source>
</evidence>
<dbReference type="Proteomes" id="UP000189704">
    <property type="component" value="Unplaced"/>
</dbReference>
<keyword evidence="4" id="KW-0970">Cilium biogenesis/degradation</keyword>
<dbReference type="GO" id="GO:0044782">
    <property type="term" value="P:cilium organization"/>
    <property type="evidence" value="ECO:0007669"/>
    <property type="project" value="TreeGrafter"/>
</dbReference>
<evidence type="ECO:0000256" key="8">
    <source>
        <dbReference type="ARBA" id="ARBA00060239"/>
    </source>
</evidence>
<dbReference type="GO" id="GO:0005814">
    <property type="term" value="C:centriole"/>
    <property type="evidence" value="ECO:0007669"/>
    <property type="project" value="UniProtKB-SubCell"/>
</dbReference>
<evidence type="ECO:0000256" key="13">
    <source>
        <dbReference type="SAM" id="MobiDB-lite"/>
    </source>
</evidence>
<keyword evidence="3" id="KW-0963">Cytoplasm</keyword>
<dbReference type="InterPro" id="IPR032675">
    <property type="entry name" value="LRR_dom_sf"/>
</dbReference>
<dbReference type="InterPro" id="IPR026212">
    <property type="entry name" value="Cep78"/>
</dbReference>
<comment type="function">
    <text evidence="8">Centriole wall protein that localizes to mature centrioles and regulates centriole and cilia biogenesis. Involved in centrosome duplication: required for efficient PLK4 centrosomal localization and PLK4-induced overduplication of centrioles. Involved in cilium biogenesis and controls cilium length. Acts as a regulator of protein stability by preventing ubiquitination of centrosomal proteins, such as CCP110 and tektins. Associates with the EDVP complex, preventing ubiquitination and degradation of CCP110. Promotes deubiquitination of tektin proteins (TEKT1, TEKT2, TEK3, TEKT4 and TEKT5) via its interaction with USP16.</text>
</comment>
<dbReference type="AlphaFoldDB" id="A0A3Q0DRZ3"/>
<keyword evidence="7" id="KW-0966">Cell projection</keyword>
<dbReference type="FunFam" id="3.80.10.10:FF:000057">
    <property type="entry name" value="Centrosomal protein of 78 kDa"/>
    <property type="match status" value="1"/>
</dbReference>
<proteinExistence type="inferred from homology"/>
<organism evidence="14 15">
    <name type="scientific">Carlito syrichta</name>
    <name type="common">Philippine tarsier</name>
    <name type="synonym">Tarsius syrichta</name>
    <dbReference type="NCBI Taxonomy" id="1868482"/>
    <lineage>
        <taxon>Eukaryota</taxon>
        <taxon>Metazoa</taxon>
        <taxon>Chordata</taxon>
        <taxon>Craniata</taxon>
        <taxon>Vertebrata</taxon>
        <taxon>Euteleostomi</taxon>
        <taxon>Mammalia</taxon>
        <taxon>Eutheria</taxon>
        <taxon>Euarchontoglires</taxon>
        <taxon>Primates</taxon>
        <taxon>Haplorrhini</taxon>
        <taxon>Tarsiiformes</taxon>
        <taxon>Tarsiidae</taxon>
        <taxon>Carlito</taxon>
    </lineage>
</organism>
<protein>
    <recommendedName>
        <fullName evidence="11">Centrosomal protein of 78 kDa</fullName>
    </recommendedName>
</protein>
<evidence type="ECO:0000256" key="10">
    <source>
        <dbReference type="ARBA" id="ARBA00063880"/>
    </source>
</evidence>
<keyword evidence="14" id="KW-1185">Reference proteome</keyword>
<dbReference type="FunFam" id="3.80.10.10:FF:000070">
    <property type="entry name" value="Centrosomal protein of 78 kDa"/>
    <property type="match status" value="1"/>
</dbReference>
<evidence type="ECO:0000256" key="5">
    <source>
        <dbReference type="ARBA" id="ARBA00023069"/>
    </source>
</evidence>
<dbReference type="GO" id="GO:0036064">
    <property type="term" value="C:ciliary basal body"/>
    <property type="evidence" value="ECO:0007669"/>
    <property type="project" value="TreeGrafter"/>
</dbReference>
<keyword evidence="5" id="KW-0969">Cilium</keyword>
<dbReference type="PANTHER" id="PTHR24110">
    <property type="entry name" value="CENTROSOMAL PROTEIN OF 78 KDA"/>
    <property type="match status" value="1"/>
</dbReference>
<keyword evidence="6" id="KW-0206">Cytoskeleton</keyword>
<accession>A0A3Q0DRZ3</accession>
<feature type="compositionally biased region" description="Basic and acidic residues" evidence="13">
    <location>
        <begin position="666"/>
        <end position="690"/>
    </location>
</feature>
<feature type="region of interest" description="Disordered" evidence="13">
    <location>
        <begin position="429"/>
        <end position="453"/>
    </location>
</feature>
<feature type="region of interest" description="Disordered" evidence="13">
    <location>
        <begin position="659"/>
        <end position="728"/>
    </location>
</feature>
<dbReference type="PANTHER" id="PTHR24110:SF3">
    <property type="entry name" value="CENTROSOMAL PROTEIN OF 78 KDA"/>
    <property type="match status" value="1"/>
</dbReference>
<sequence>MIDSVKLRRDGAADFFSHYEYLCALQDSVPLPAVRACLREGVLDFNADRLRVVDWAPLLSTLQMNKDLPLISIKSCFQPWLGETGSDINKVCRSRVPAIRSKDVTLQLCKALKGCLSVSNVLRNLELNGLVLRERDLTVLTKGLNKSPSLVHLSLANCPIGDGGLEIICQGIKSSITLKTVNFTGCNLTWQGADHMAKILKYQTMRRHEETWAESLRYRRPDLDCMAGLRRITLNCNTLIGDLGASAFADSLNEDLWLRALDLQQCGLTNEGAKALLKALETNRTLVVLDIRKNPLIDHSVMKAVIKKVLQNGRSAKSEYQWITSPSVKEPSKTARQKKRTIILGSGRKGKATIRIGLATKKPVSNGRKHSLGKEYYAPAPLPPGVSGFLPWRTAERAKRNRGFPLLKTRDMYNQLQQQGFPVTVTVESPSSSEIEEADDSSESVHEVPEKTSLKQEALQEKLEECLKQLKEERVIRLKADKRVSELEHENAQLRNINFSLSEALHAQSLTSMILDDEGVLGSIENSFQKFHAFLDLLKDAGLGQLATMAGIDQSDFQLLGHPQMNSTVSSPPKEEKRALEEETPEPKQNAIGQMQNIQFQKITGDARIPLPLDSFSVPVSTQEAVVTPKDNLGVPTTEQQQESLEGFIARTCSPLADVISGTGSQRKEEELSRNSRSSEKIIKTGEYNKKHPAKKFGKDLHSYSDSPENQKSKGIGETSSLVNEPIKNESLKKYISVKKESRIVTVSSKTNKSKPNPPEHSESDTLGSDFEFQESIHSLSRLT</sequence>